<evidence type="ECO:0000256" key="1">
    <source>
        <dbReference type="ARBA" id="ARBA00023125"/>
    </source>
</evidence>
<dbReference type="Proteomes" id="UP000002505">
    <property type="component" value="Plasmid pACHL02"/>
</dbReference>
<evidence type="ECO:0000259" key="3">
    <source>
        <dbReference type="PROSITE" id="PS50977"/>
    </source>
</evidence>
<dbReference type="RefSeq" id="WP_012623566.1">
    <property type="nucleotide sequence ID" value="NC_011881.1"/>
</dbReference>
<protein>
    <submittedName>
        <fullName evidence="4">Transcriptional regulator, TetR family</fullName>
    </submittedName>
</protein>
<dbReference type="PANTHER" id="PTHR30328">
    <property type="entry name" value="TRANSCRIPTIONAL REPRESSOR"/>
    <property type="match status" value="1"/>
</dbReference>
<dbReference type="Pfam" id="PF00440">
    <property type="entry name" value="TetR_N"/>
    <property type="match status" value="1"/>
</dbReference>
<dbReference type="PRINTS" id="PR00455">
    <property type="entry name" value="HTHTETR"/>
</dbReference>
<dbReference type="KEGG" id="ach:Achl_4577"/>
<keyword evidence="4" id="KW-0614">Plasmid</keyword>
<dbReference type="EMBL" id="CP001343">
    <property type="protein sequence ID" value="ACL42528.1"/>
    <property type="molecule type" value="Genomic_DNA"/>
</dbReference>
<reference evidence="4" key="1">
    <citation type="submission" date="2009-01" db="EMBL/GenBank/DDBJ databases">
        <title>Complete sequence of plasmid2 of Arthrobacter chlorophenolicus A6.</title>
        <authorList>
            <consortium name="US DOE Joint Genome Institute"/>
            <person name="Lucas S."/>
            <person name="Copeland A."/>
            <person name="Lapidus A."/>
            <person name="Glavina del Rio T."/>
            <person name="Tice H."/>
            <person name="Bruce D."/>
            <person name="Goodwin L."/>
            <person name="Pitluck S."/>
            <person name="Goltsman E."/>
            <person name="Clum A."/>
            <person name="Larimer F."/>
            <person name="Land M."/>
            <person name="Hauser L."/>
            <person name="Kyrpides N."/>
            <person name="Mikhailova N."/>
            <person name="Jansson J."/>
            <person name="Richardson P."/>
        </authorList>
    </citation>
    <scope>NUCLEOTIDE SEQUENCE [LARGE SCALE GENOMIC DNA]</scope>
    <source>
        <strain evidence="4">A6</strain>
        <plasmid evidence="4">pACHL02</plasmid>
    </source>
</reference>
<dbReference type="PANTHER" id="PTHR30328:SF54">
    <property type="entry name" value="HTH-TYPE TRANSCRIPTIONAL REPRESSOR SCO4008"/>
    <property type="match status" value="1"/>
</dbReference>
<dbReference type="GO" id="GO:0003677">
    <property type="term" value="F:DNA binding"/>
    <property type="evidence" value="ECO:0007669"/>
    <property type="project" value="UniProtKB-UniRule"/>
</dbReference>
<dbReference type="eggNOG" id="COG1309">
    <property type="taxonomic scope" value="Bacteria"/>
</dbReference>
<proteinExistence type="predicted"/>
<evidence type="ECO:0000313" key="4">
    <source>
        <dbReference type="EMBL" id="ACL42528.1"/>
    </source>
</evidence>
<geneLocation type="plasmid" evidence="4 5">
    <name>pACHL02</name>
</geneLocation>
<dbReference type="InterPro" id="IPR009057">
    <property type="entry name" value="Homeodomain-like_sf"/>
</dbReference>
<dbReference type="InterPro" id="IPR050109">
    <property type="entry name" value="HTH-type_TetR-like_transc_reg"/>
</dbReference>
<gene>
    <name evidence="4" type="ordered locus">Achl_4577</name>
</gene>
<dbReference type="OrthoDB" id="4726108at2"/>
<accession>B8HJD0</accession>
<dbReference type="GO" id="GO:0006355">
    <property type="term" value="P:regulation of DNA-templated transcription"/>
    <property type="evidence" value="ECO:0007669"/>
    <property type="project" value="UniProtKB-ARBA"/>
</dbReference>
<feature type="domain" description="HTH tetR-type" evidence="3">
    <location>
        <begin position="6"/>
        <end position="66"/>
    </location>
</feature>
<name>B8HJD0_PSECP</name>
<keyword evidence="5" id="KW-1185">Reference proteome</keyword>
<dbReference type="SUPFAM" id="SSF46689">
    <property type="entry name" value="Homeodomain-like"/>
    <property type="match status" value="1"/>
</dbReference>
<evidence type="ECO:0000256" key="2">
    <source>
        <dbReference type="PROSITE-ProRule" id="PRU00335"/>
    </source>
</evidence>
<dbReference type="InterPro" id="IPR001647">
    <property type="entry name" value="HTH_TetR"/>
</dbReference>
<keyword evidence="1 2" id="KW-0238">DNA-binding</keyword>
<dbReference type="Gene3D" id="1.10.357.10">
    <property type="entry name" value="Tetracycline Repressor, domain 2"/>
    <property type="match status" value="1"/>
</dbReference>
<dbReference type="AlphaFoldDB" id="B8HJD0"/>
<sequence>MAWNTERTKLLLLAAATSEFSEKGLAGARVDHIARSAGVSKERIYRYFGNKAGLFYAVLGELVSRDLEVPLQERGSESLSDFVGQLFDRYCEDDTLARLLLWEALEGTPGALESNCTGRWWIRQMDRLLIAIPGLDRAGAADVLFTIVTLCACSPVILHGSSYPSGERIMRDSARRASVVRPVALTVQSLLGTSTS</sequence>
<dbReference type="HOGENOM" id="CLU_069356_1_2_11"/>
<feature type="DNA-binding region" description="H-T-H motif" evidence="2">
    <location>
        <begin position="29"/>
        <end position="48"/>
    </location>
</feature>
<organism evidence="4 5">
    <name type="scientific">Pseudarthrobacter chlorophenolicus (strain ATCC 700700 / DSM 12829 / CIP 107037 / JCM 12360 / KCTC 9906 / NCIMB 13794 / A6)</name>
    <name type="common">Arthrobacter chlorophenolicus</name>
    <dbReference type="NCBI Taxonomy" id="452863"/>
    <lineage>
        <taxon>Bacteria</taxon>
        <taxon>Bacillati</taxon>
        <taxon>Actinomycetota</taxon>
        <taxon>Actinomycetes</taxon>
        <taxon>Micrococcales</taxon>
        <taxon>Micrococcaceae</taxon>
        <taxon>Pseudarthrobacter</taxon>
    </lineage>
</organism>
<evidence type="ECO:0000313" key="5">
    <source>
        <dbReference type="Proteomes" id="UP000002505"/>
    </source>
</evidence>
<dbReference type="PROSITE" id="PS50977">
    <property type="entry name" value="HTH_TETR_2"/>
    <property type="match status" value="1"/>
</dbReference>